<evidence type="ECO:0000256" key="7">
    <source>
        <dbReference type="ARBA" id="ARBA00022840"/>
    </source>
</evidence>
<organism evidence="11 12">
    <name type="scientific">Tuber aestivum</name>
    <name type="common">summer truffle</name>
    <dbReference type="NCBI Taxonomy" id="59557"/>
    <lineage>
        <taxon>Eukaryota</taxon>
        <taxon>Fungi</taxon>
        <taxon>Dikarya</taxon>
        <taxon>Ascomycota</taxon>
        <taxon>Pezizomycotina</taxon>
        <taxon>Pezizomycetes</taxon>
        <taxon>Pezizales</taxon>
        <taxon>Tuberaceae</taxon>
        <taxon>Tuber</taxon>
    </lineage>
</organism>
<dbReference type="GO" id="GO:0005524">
    <property type="term" value="F:ATP binding"/>
    <property type="evidence" value="ECO:0007669"/>
    <property type="project" value="UniProtKB-KW"/>
</dbReference>
<feature type="compositionally biased region" description="Polar residues" evidence="10">
    <location>
        <begin position="79"/>
        <end position="90"/>
    </location>
</feature>
<feature type="compositionally biased region" description="Basic and acidic residues" evidence="10">
    <location>
        <begin position="10"/>
        <end position="25"/>
    </location>
</feature>
<evidence type="ECO:0000256" key="8">
    <source>
        <dbReference type="ARBA" id="ARBA00022842"/>
    </source>
</evidence>
<evidence type="ECO:0000256" key="9">
    <source>
        <dbReference type="ARBA" id="ARBA00031547"/>
    </source>
</evidence>
<comment type="similarity">
    <text evidence="2">Belongs to the SELO family.</text>
</comment>
<dbReference type="HAMAP" id="MF_00692">
    <property type="entry name" value="SelO"/>
    <property type="match status" value="1"/>
</dbReference>
<sequence length="717" mass="81466">MLDQTTEGCLIKDPEISEPRGGDEAHTYVIPDKLPVQSPHRGCSIHGNTTHLRGHTALRISKGDPPRSSKIKSDPQFPTPESSAGATRSQLGPRMVKAALYTYVRPDPVEDNPELLAVSPLALRSIGLARTEPSRPEFLKLVSGNGGFEDKSYPWAQCYGGWQFGQWAGQLGDGRAISLFEATNPETKNRYELQLKGAGQTPYSRFADGKAVLRSSIREFVVSEYLHSIGIPSTRALSLTLLPSNQAVREKIETCAIVCRFAESWIRIGTFDLLRARGDRKNLRLLSDYVREEVLEMKEKPQVVGEDRSDEVYDARPRNRYEDMYREIVQRNASTVAKWQAYGFMNGVLNTDNTSVIGLSLDFGPFSFMDTFNPKFTPNHDDHTLRYCYKNQPTVIWWNLVRLAEDLAELFAATPEMLDSETFINEGLTSEADAEALVKRAEKIIEEVGEEYKTIFLTEYKQLMAARLGFTGFRETDMDDVYSPLLDILEDAQVDFGHFFRRLSELPIFELMEKDKEVQLAAAEEFIPKAVLTTVQKGPEKILDWLKLYAERLEEKEDAKRMERMKKINPKFIPKNWVLEEIIHRVDQKGERDVLGDVIKLVENPFADRWDGVKDAERWCGDVPRLEVVFCSIIRADDAHYELSYSIGTNPSTIDLVLNICYDTACLEGHIAPKTRIFARAQTTFPRSTREDRTCFKAAALEIAVIRIMVTGRPHER</sequence>
<accession>A0A292PUL1</accession>
<dbReference type="GO" id="GO:0070733">
    <property type="term" value="F:AMPylase activity"/>
    <property type="evidence" value="ECO:0007669"/>
    <property type="project" value="TreeGrafter"/>
</dbReference>
<protein>
    <recommendedName>
        <fullName evidence="9">Selenoprotein O</fullName>
    </recommendedName>
</protein>
<comment type="cofactor">
    <cofactor evidence="1">
        <name>Mg(2+)</name>
        <dbReference type="ChEBI" id="CHEBI:18420"/>
    </cofactor>
</comment>
<evidence type="ECO:0000256" key="6">
    <source>
        <dbReference type="ARBA" id="ARBA00022741"/>
    </source>
</evidence>
<evidence type="ECO:0000313" key="12">
    <source>
        <dbReference type="Proteomes" id="UP001412239"/>
    </source>
</evidence>
<keyword evidence="12" id="KW-1185">Reference proteome</keyword>
<dbReference type="PANTHER" id="PTHR32057:SF14">
    <property type="entry name" value="PROTEIN ADENYLYLTRANSFERASE SELO, MITOCHONDRIAL"/>
    <property type="match status" value="1"/>
</dbReference>
<dbReference type="AlphaFoldDB" id="A0A292PUL1"/>
<keyword evidence="4" id="KW-0548">Nucleotidyltransferase</keyword>
<dbReference type="Proteomes" id="UP001412239">
    <property type="component" value="Unassembled WGS sequence"/>
</dbReference>
<evidence type="ECO:0000256" key="10">
    <source>
        <dbReference type="SAM" id="MobiDB-lite"/>
    </source>
</evidence>
<evidence type="ECO:0000256" key="4">
    <source>
        <dbReference type="ARBA" id="ARBA00022695"/>
    </source>
</evidence>
<keyword evidence="3" id="KW-0808">Transferase</keyword>
<gene>
    <name evidence="11" type="ORF">GSTUAT00005585001</name>
</gene>
<dbReference type="PANTHER" id="PTHR32057">
    <property type="entry name" value="PROTEIN ADENYLYLTRANSFERASE SELO, MITOCHONDRIAL"/>
    <property type="match status" value="1"/>
</dbReference>
<keyword evidence="5" id="KW-0479">Metal-binding</keyword>
<proteinExistence type="inferred from homology"/>
<feature type="region of interest" description="Disordered" evidence="10">
    <location>
        <begin position="1"/>
        <end position="25"/>
    </location>
</feature>
<evidence type="ECO:0000256" key="5">
    <source>
        <dbReference type="ARBA" id="ARBA00022723"/>
    </source>
</evidence>
<dbReference type="EMBL" id="LN891050">
    <property type="protein sequence ID" value="CUS10328.1"/>
    <property type="molecule type" value="Genomic_DNA"/>
</dbReference>
<feature type="compositionally biased region" description="Basic and acidic residues" evidence="10">
    <location>
        <begin position="61"/>
        <end position="73"/>
    </location>
</feature>
<evidence type="ECO:0000313" key="11">
    <source>
        <dbReference type="EMBL" id="CUS10328.1"/>
    </source>
</evidence>
<dbReference type="Pfam" id="PF02696">
    <property type="entry name" value="SelO"/>
    <property type="match status" value="1"/>
</dbReference>
<dbReference type="GO" id="GO:0005739">
    <property type="term" value="C:mitochondrion"/>
    <property type="evidence" value="ECO:0007669"/>
    <property type="project" value="TreeGrafter"/>
</dbReference>
<keyword evidence="7" id="KW-0067">ATP-binding</keyword>
<reference evidence="11" key="1">
    <citation type="submission" date="2015-10" db="EMBL/GenBank/DDBJ databases">
        <authorList>
            <person name="Regsiter A."/>
            <person name="william w."/>
        </authorList>
    </citation>
    <scope>NUCLEOTIDE SEQUENCE</scope>
    <source>
        <strain evidence="11">Montdore</strain>
    </source>
</reference>
<dbReference type="GO" id="GO:0046872">
    <property type="term" value="F:metal ion binding"/>
    <property type="evidence" value="ECO:0007669"/>
    <property type="project" value="UniProtKB-KW"/>
</dbReference>
<evidence type="ECO:0000256" key="2">
    <source>
        <dbReference type="ARBA" id="ARBA00009747"/>
    </source>
</evidence>
<evidence type="ECO:0000256" key="3">
    <source>
        <dbReference type="ARBA" id="ARBA00022679"/>
    </source>
</evidence>
<name>A0A292PUL1_9PEZI</name>
<dbReference type="InterPro" id="IPR003846">
    <property type="entry name" value="SelO"/>
</dbReference>
<keyword evidence="8" id="KW-0460">Magnesium</keyword>
<keyword evidence="6" id="KW-0547">Nucleotide-binding</keyword>
<feature type="region of interest" description="Disordered" evidence="10">
    <location>
        <begin position="59"/>
        <end position="91"/>
    </location>
</feature>
<evidence type="ECO:0000256" key="1">
    <source>
        <dbReference type="ARBA" id="ARBA00001946"/>
    </source>
</evidence>